<accession>A0A7G6E540</accession>
<organism evidence="3 4">
    <name type="scientific">Thermanaerosceptrum fracticalcis</name>
    <dbReference type="NCBI Taxonomy" id="1712410"/>
    <lineage>
        <taxon>Bacteria</taxon>
        <taxon>Bacillati</taxon>
        <taxon>Bacillota</taxon>
        <taxon>Clostridia</taxon>
        <taxon>Eubacteriales</taxon>
        <taxon>Peptococcaceae</taxon>
        <taxon>Thermanaerosceptrum</taxon>
    </lineage>
</organism>
<dbReference type="PANTHER" id="PTHR48084">
    <property type="entry name" value="2-OXOGLUTARATE OXIDOREDUCTASE SUBUNIT KORB-RELATED"/>
    <property type="match status" value="1"/>
</dbReference>
<dbReference type="SUPFAM" id="SSF52518">
    <property type="entry name" value="Thiamin diphosphate-binding fold (THDP-binding)"/>
    <property type="match status" value="1"/>
</dbReference>
<keyword evidence="1" id="KW-0560">Oxidoreductase</keyword>
<dbReference type="PANTHER" id="PTHR48084:SF1">
    <property type="entry name" value="2-OXOGLUTARATE SYNTHASE SUBUNIT KORB"/>
    <property type="match status" value="1"/>
</dbReference>
<dbReference type="GO" id="GO:0016625">
    <property type="term" value="F:oxidoreductase activity, acting on the aldehyde or oxo group of donors, iron-sulfur protein as acceptor"/>
    <property type="evidence" value="ECO:0007669"/>
    <property type="project" value="UniProtKB-ARBA"/>
</dbReference>
<dbReference type="CDD" id="cd03375">
    <property type="entry name" value="TPP_OGFOR"/>
    <property type="match status" value="1"/>
</dbReference>
<keyword evidence="4" id="KW-1185">Reference proteome</keyword>
<dbReference type="AlphaFoldDB" id="A0A7G6E540"/>
<name>A0A7G6E540_THEFR</name>
<dbReference type="GO" id="GO:0045333">
    <property type="term" value="P:cellular respiration"/>
    <property type="evidence" value="ECO:0007669"/>
    <property type="project" value="UniProtKB-ARBA"/>
</dbReference>
<dbReference type="Proteomes" id="UP000515847">
    <property type="component" value="Chromosome"/>
</dbReference>
<gene>
    <name evidence="3" type="ORF">BR63_13315</name>
</gene>
<dbReference type="RefSeq" id="WP_034425456.1">
    <property type="nucleotide sequence ID" value="NZ_CP045798.1"/>
</dbReference>
<dbReference type="KEGG" id="tfr:BR63_13315"/>
<dbReference type="InterPro" id="IPR051457">
    <property type="entry name" value="2-oxoacid:Fd_oxidoreductase"/>
</dbReference>
<dbReference type="OrthoDB" id="9775140at2"/>
<evidence type="ECO:0000259" key="2">
    <source>
        <dbReference type="Pfam" id="PF02775"/>
    </source>
</evidence>
<sequence length="271" mass="29481">MHTLAKKLFRTDLFPFMFCPGCGDGIILQMTARAIDELGIIDDVATVGAIGCSSWIGSYLNVDFIKVLHGRALPVATGLKLTNPSRKVIVFMGDGDALAIGGNHFMHAARRNIDLTVILVNNEIYGMTGGQVAPTTPVGATTMTSPYGNIEQKIDACDLAKASGATYVSRWTVAQPRQLLRAIKKGIEHPGFALIDAISLCPTQAGRYIRGTGDPVKLMNNLKSNCISINDAANLTEEEKQGKYIIGDFYETRKPEFAQQIYDKIKNLQTK</sequence>
<feature type="domain" description="Thiamine pyrophosphate enzyme TPP-binding" evidence="2">
    <location>
        <begin position="56"/>
        <end position="196"/>
    </location>
</feature>
<reference evidence="3 4" key="1">
    <citation type="journal article" date="2019" name="Front. Microbiol.">
        <title>Thermoanaerosceptrum fracticalcis gen. nov. sp. nov., a Novel Fumarate-Fermenting Microorganism From a Deep Fractured Carbonate Aquifer of the US Great Basin.</title>
        <authorList>
            <person name="Hamilton-Brehm S.D."/>
            <person name="Stewart L.E."/>
            <person name="Zavarin M."/>
            <person name="Caldwell M."/>
            <person name="Lawson P.A."/>
            <person name="Onstott T.C."/>
            <person name="Grzymski J."/>
            <person name="Neveux I."/>
            <person name="Lollar B.S."/>
            <person name="Russell C.E."/>
            <person name="Moser D.P."/>
        </authorList>
    </citation>
    <scope>NUCLEOTIDE SEQUENCE [LARGE SCALE GENOMIC DNA]</scope>
    <source>
        <strain evidence="3 4">DRI-13</strain>
    </source>
</reference>
<dbReference type="InterPro" id="IPR029061">
    <property type="entry name" value="THDP-binding"/>
</dbReference>
<proteinExistence type="predicted"/>
<dbReference type="InterPro" id="IPR011766">
    <property type="entry name" value="TPP_enzyme_TPP-bd"/>
</dbReference>
<dbReference type="EMBL" id="CP045798">
    <property type="protein sequence ID" value="QNB47194.1"/>
    <property type="molecule type" value="Genomic_DNA"/>
</dbReference>
<dbReference type="GO" id="GO:0030976">
    <property type="term" value="F:thiamine pyrophosphate binding"/>
    <property type="evidence" value="ECO:0007669"/>
    <property type="project" value="InterPro"/>
</dbReference>
<evidence type="ECO:0000313" key="3">
    <source>
        <dbReference type="EMBL" id="QNB47194.1"/>
    </source>
</evidence>
<dbReference type="Pfam" id="PF02775">
    <property type="entry name" value="TPP_enzyme_C"/>
    <property type="match status" value="1"/>
</dbReference>
<protein>
    <submittedName>
        <fullName evidence="3">2-oxoacid:ferredoxin oxidoreductase subunit beta</fullName>
    </submittedName>
</protein>
<dbReference type="Gene3D" id="3.40.50.970">
    <property type="match status" value="1"/>
</dbReference>
<evidence type="ECO:0000256" key="1">
    <source>
        <dbReference type="ARBA" id="ARBA00023002"/>
    </source>
</evidence>
<evidence type="ECO:0000313" key="4">
    <source>
        <dbReference type="Proteomes" id="UP000515847"/>
    </source>
</evidence>